<gene>
    <name evidence="1" type="ORF">NS220_02955</name>
</gene>
<name>A0A147F167_MICTE</name>
<dbReference type="Proteomes" id="UP000075025">
    <property type="component" value="Unassembled WGS sequence"/>
</dbReference>
<dbReference type="SUPFAM" id="SSF51905">
    <property type="entry name" value="FAD/NAD(P)-binding domain"/>
    <property type="match status" value="1"/>
</dbReference>
<protein>
    <submittedName>
        <fullName evidence="1">NAD/FAD-dependent oxidoreductase</fullName>
    </submittedName>
</protein>
<dbReference type="EMBL" id="LDRT01000015">
    <property type="protein sequence ID" value="KTR96283.1"/>
    <property type="molecule type" value="Genomic_DNA"/>
</dbReference>
<accession>A0A147F167</accession>
<evidence type="ECO:0000313" key="1">
    <source>
        <dbReference type="EMBL" id="KTR96283.1"/>
    </source>
</evidence>
<proteinExistence type="predicted"/>
<dbReference type="Gene3D" id="3.50.50.60">
    <property type="entry name" value="FAD/NAD(P)-binding domain"/>
    <property type="match status" value="1"/>
</dbReference>
<dbReference type="PANTHER" id="PTHR16128">
    <property type="entry name" value="FAD/NAD(P)-BINDING OXIDOREDUCTASE FAMILY PROTEIN"/>
    <property type="match status" value="1"/>
</dbReference>
<sequence length="319" mass="34175">MSRAPREDGGMTQDVTVIGGGISGLACARAVHDAGKTVRVLDRGRRVGGRLSSRTIEGRPVDLGASYFVVGEAERFAHVVADWAERDLARPWTDTFVVIDADGNQTPKPGPMRWAAPRGLRSLALDLAQGLDVVSERAVERVEPYRVGGEPSGEVVLAMPEPQAARLTDVRLGSGAEWEPVIAVVLRWDERQWPADLHGAFVDGDPDVSFIADDGDRRGDGAPVLVVHTTADRARRHLGDPGGAIPPIVDATRRLLRIDADPVSTFAHRWTFARPTETTGRPFFRSPGLSACGDAWGESSAVRTAWASGDALGRVLAAS</sequence>
<dbReference type="PANTHER" id="PTHR16128:SF5">
    <property type="entry name" value="FAD_NAD(P)-BINDING OXIDOREDUCTASE FAMILY PROTEIN"/>
    <property type="match status" value="1"/>
</dbReference>
<evidence type="ECO:0000313" key="2">
    <source>
        <dbReference type="Proteomes" id="UP000075025"/>
    </source>
</evidence>
<dbReference type="AlphaFoldDB" id="A0A147F167"/>
<dbReference type="PROSITE" id="PS51257">
    <property type="entry name" value="PROKAR_LIPOPROTEIN"/>
    <property type="match status" value="1"/>
</dbReference>
<dbReference type="PATRIC" id="fig|2033.6.peg.960"/>
<dbReference type="Gene3D" id="3.90.660.10">
    <property type="match status" value="1"/>
</dbReference>
<dbReference type="Pfam" id="PF13450">
    <property type="entry name" value="NAD_binding_8"/>
    <property type="match status" value="1"/>
</dbReference>
<organism evidence="1 2">
    <name type="scientific">Microbacterium testaceum</name>
    <name type="common">Aureobacterium testaceum</name>
    <name type="synonym">Brevibacterium testaceum</name>
    <dbReference type="NCBI Taxonomy" id="2033"/>
    <lineage>
        <taxon>Bacteria</taxon>
        <taxon>Bacillati</taxon>
        <taxon>Actinomycetota</taxon>
        <taxon>Actinomycetes</taxon>
        <taxon>Micrococcales</taxon>
        <taxon>Microbacteriaceae</taxon>
        <taxon>Microbacterium</taxon>
    </lineage>
</organism>
<comment type="caution">
    <text evidence="1">The sequence shown here is derived from an EMBL/GenBank/DDBJ whole genome shotgun (WGS) entry which is preliminary data.</text>
</comment>
<dbReference type="InterPro" id="IPR036188">
    <property type="entry name" value="FAD/NAD-bd_sf"/>
</dbReference>
<reference evidence="1 2" key="1">
    <citation type="journal article" date="2016" name="Front. Microbiol.">
        <title>Genomic Resource of Rice Seed Associated Bacteria.</title>
        <authorList>
            <person name="Midha S."/>
            <person name="Bansal K."/>
            <person name="Sharma S."/>
            <person name="Kumar N."/>
            <person name="Patil P.P."/>
            <person name="Chaudhry V."/>
            <person name="Patil P.B."/>
        </authorList>
    </citation>
    <scope>NUCLEOTIDE SEQUENCE [LARGE SCALE GENOMIC DNA]</scope>
    <source>
        <strain evidence="1 2">NS220</strain>
    </source>
</reference>